<accession>A0A7R8CLJ1</accession>
<protein>
    <submittedName>
        <fullName evidence="1">(salmon louse) hypothetical protein</fullName>
    </submittedName>
</protein>
<sequence>MDVTASKTEDDSDFAICKTPRKKVNVSLKAAGKLSRVVDKLRTDISGAYHIYDLDFHLTSNDTTVDRDSITEAADLDPGRNLMLNNNSVSEYLIRKTRDIKQDKGILAVSNPKRVDKSRDKGKSLQLRRLKDDAIPSQFFGN</sequence>
<keyword evidence="2" id="KW-1185">Reference proteome</keyword>
<evidence type="ECO:0000313" key="2">
    <source>
        <dbReference type="Proteomes" id="UP000675881"/>
    </source>
</evidence>
<proteinExistence type="predicted"/>
<dbReference type="AlphaFoldDB" id="A0A7R8CLJ1"/>
<dbReference type="Proteomes" id="UP000675881">
    <property type="component" value="Chromosome 13"/>
</dbReference>
<organism evidence="1 2">
    <name type="scientific">Lepeophtheirus salmonis</name>
    <name type="common">Salmon louse</name>
    <name type="synonym">Caligus salmonis</name>
    <dbReference type="NCBI Taxonomy" id="72036"/>
    <lineage>
        <taxon>Eukaryota</taxon>
        <taxon>Metazoa</taxon>
        <taxon>Ecdysozoa</taxon>
        <taxon>Arthropoda</taxon>
        <taxon>Crustacea</taxon>
        <taxon>Multicrustacea</taxon>
        <taxon>Hexanauplia</taxon>
        <taxon>Copepoda</taxon>
        <taxon>Siphonostomatoida</taxon>
        <taxon>Caligidae</taxon>
        <taxon>Lepeophtheirus</taxon>
    </lineage>
</organism>
<evidence type="ECO:0000313" key="1">
    <source>
        <dbReference type="EMBL" id="CAF2823911.1"/>
    </source>
</evidence>
<gene>
    <name evidence="1" type="ORF">LSAA_4153</name>
</gene>
<reference evidence="1" key="1">
    <citation type="submission" date="2021-02" db="EMBL/GenBank/DDBJ databases">
        <authorList>
            <person name="Bekaert M."/>
        </authorList>
    </citation>
    <scope>NUCLEOTIDE SEQUENCE</scope>
    <source>
        <strain evidence="1">IoA-00</strain>
    </source>
</reference>
<dbReference type="EMBL" id="HG994592">
    <property type="protein sequence ID" value="CAF2823911.1"/>
    <property type="molecule type" value="Genomic_DNA"/>
</dbReference>
<name>A0A7R8CLJ1_LEPSM</name>